<name>A0A0M4MK91_9ACTN</name>
<keyword evidence="10" id="KW-0594">Phospholipid biosynthesis</keyword>
<dbReference type="Proteomes" id="UP000324288">
    <property type="component" value="Chromosome"/>
</dbReference>
<keyword evidence="9 15" id="KW-0472">Membrane</keyword>
<evidence type="ECO:0000313" key="16">
    <source>
        <dbReference type="EMBL" id="ALE18516.1"/>
    </source>
</evidence>
<dbReference type="Gene3D" id="1.20.120.1760">
    <property type="match status" value="1"/>
</dbReference>
<evidence type="ECO:0000256" key="11">
    <source>
        <dbReference type="ARBA" id="ARBA00023264"/>
    </source>
</evidence>
<keyword evidence="11" id="KW-1208">Phospholipid metabolism</keyword>
<dbReference type="GO" id="GO:0016020">
    <property type="term" value="C:membrane"/>
    <property type="evidence" value="ECO:0007669"/>
    <property type="project" value="UniProtKB-SubCell"/>
</dbReference>
<accession>A0A0M4MK91</accession>
<dbReference type="KEGG" id="cbq:AL705_00910"/>
<evidence type="ECO:0000256" key="7">
    <source>
        <dbReference type="ARBA" id="ARBA00022989"/>
    </source>
</evidence>
<evidence type="ECO:0000256" key="10">
    <source>
        <dbReference type="ARBA" id="ARBA00023209"/>
    </source>
</evidence>
<dbReference type="InterPro" id="IPR000462">
    <property type="entry name" value="CDP-OH_P_trans"/>
</dbReference>
<feature type="transmembrane region" description="Helical" evidence="15">
    <location>
        <begin position="40"/>
        <end position="59"/>
    </location>
</feature>
<gene>
    <name evidence="17" type="primary">pgsA2</name>
    <name evidence="16" type="ORF">AL705_00910</name>
    <name evidence="17" type="ORF">LC603019_00190</name>
</gene>
<dbReference type="EMBL" id="LR584267">
    <property type="protein sequence ID" value="VHN99758.1"/>
    <property type="molecule type" value="Genomic_DNA"/>
</dbReference>
<evidence type="ECO:0000256" key="6">
    <source>
        <dbReference type="ARBA" id="ARBA00022692"/>
    </source>
</evidence>
<dbReference type="GO" id="GO:0008444">
    <property type="term" value="F:CDP-diacylglycerol-glycerol-3-phosphate 3-phosphatidyltransferase activity"/>
    <property type="evidence" value="ECO:0007669"/>
    <property type="project" value="UniProtKB-UniRule"/>
</dbReference>
<dbReference type="UniPathway" id="UPA00085"/>
<organism evidence="16 18">
    <name type="scientific">Lawsonella clevelandensis</name>
    <dbReference type="NCBI Taxonomy" id="1528099"/>
    <lineage>
        <taxon>Bacteria</taxon>
        <taxon>Bacillati</taxon>
        <taxon>Actinomycetota</taxon>
        <taxon>Actinomycetes</taxon>
        <taxon>Mycobacteriales</taxon>
        <taxon>Lawsonellaceae</taxon>
        <taxon>Lawsonella</taxon>
    </lineage>
</organism>
<reference evidence="16" key="2">
    <citation type="journal article" date="2016" name="Int. J. Syst. Evol. Microbiol.">
        <title>Lawsonella clevelandensis gen. nov., sp. nov., a new member of the suborder Corynebacterineae isolated from human abscesses.</title>
        <authorList>
            <person name="Bell M.E."/>
            <person name="Bernard K.A."/>
            <person name="Harrington S.M."/>
            <person name="Patel N.B."/>
            <person name="Tucker T.A."/>
            <person name="Metcalfe M.G."/>
            <person name="McQuiston J.R."/>
        </authorList>
    </citation>
    <scope>NUCLEOTIDE SEQUENCE</scope>
    <source>
        <strain evidence="16">X1698</strain>
    </source>
</reference>
<dbReference type="AlphaFoldDB" id="A0A0M4MK91"/>
<dbReference type="STRING" id="1528099.AL705_00910"/>
<dbReference type="PANTHER" id="PTHR14269">
    <property type="entry name" value="CDP-DIACYLGLYCEROL--GLYCEROL-3-PHOSPHATE 3-PHOSPHATIDYLTRANSFERASE-RELATED"/>
    <property type="match status" value="1"/>
</dbReference>
<evidence type="ECO:0000256" key="4">
    <source>
        <dbReference type="ARBA" id="ARBA00022516"/>
    </source>
</evidence>
<reference evidence="16 18" key="1">
    <citation type="journal article" date="2015" name="Genome Announc.">
        <title>Complete Genome Sequences for Two Strains of a Novel Fastidious, Partially Acid-Fast, Gram-Positive Corynebacterineae Bacterium, Derived from Human Clinical Samples.</title>
        <authorList>
            <person name="Nicholson A.C."/>
            <person name="Bell M."/>
            <person name="Humrighouse B.W."/>
            <person name="McQuiston J.R."/>
        </authorList>
    </citation>
    <scope>NUCLEOTIDE SEQUENCE [LARGE SCALE GENOMIC DNA]</scope>
    <source>
        <strain evidence="16 18">X1698</strain>
    </source>
</reference>
<evidence type="ECO:0000256" key="2">
    <source>
        <dbReference type="ARBA" id="ARBA00005074"/>
    </source>
</evidence>
<dbReference type="PROSITE" id="PS00379">
    <property type="entry name" value="CDP_ALCOHOL_P_TRANSF"/>
    <property type="match status" value="1"/>
</dbReference>
<evidence type="ECO:0000313" key="19">
    <source>
        <dbReference type="Proteomes" id="UP000324288"/>
    </source>
</evidence>
<evidence type="ECO:0000256" key="12">
    <source>
        <dbReference type="NCBIfam" id="TIGR00560"/>
    </source>
</evidence>
<evidence type="ECO:0000256" key="3">
    <source>
        <dbReference type="ARBA" id="ARBA00010441"/>
    </source>
</evidence>
<evidence type="ECO:0000256" key="9">
    <source>
        <dbReference type="ARBA" id="ARBA00023136"/>
    </source>
</evidence>
<sequence length="210" mass="22770">MAMMEETRAKVWNIPNVLTATRILLVPAFLAVFFCVTPEVTARIWAVVIFCIAMATDTADGHIARRYGLVTDFGKIADPIADKAIMAAALISLNIVGKLWWWVTAILLIREIGITIWRLTVLKDRVVPASRGGKAKTMTQTLAVFLLLIPYDGWLAWCGWIVMGVALILTVVTGVDYIWKAYRAPQPGDTAASVTSSAGEAPGAGSEVHG</sequence>
<evidence type="ECO:0000256" key="8">
    <source>
        <dbReference type="ARBA" id="ARBA00023098"/>
    </source>
</evidence>
<protein>
    <recommendedName>
        <fullName evidence="12">CDP-diacylglycerol--glycerol-3-phosphate 3-phosphatidyltransferase</fullName>
        <ecNumber evidence="12">2.7.8.5</ecNumber>
    </recommendedName>
</protein>
<comment type="subcellular location">
    <subcellularLocation>
        <location evidence="1">Membrane</location>
        <topology evidence="1">Multi-pass membrane protein</topology>
    </subcellularLocation>
</comment>
<feature type="region of interest" description="Disordered" evidence="14">
    <location>
        <begin position="187"/>
        <end position="210"/>
    </location>
</feature>
<dbReference type="GO" id="GO:0046474">
    <property type="term" value="P:glycerophospholipid biosynthetic process"/>
    <property type="evidence" value="ECO:0007669"/>
    <property type="project" value="TreeGrafter"/>
</dbReference>
<reference evidence="17 19" key="3">
    <citation type="submission" date="2019-04" db="EMBL/GenBank/DDBJ databases">
        <authorList>
            <person name="Seth-Smith MB H."/>
            <person name="Seth-Smith H."/>
        </authorList>
    </citation>
    <scope>NUCLEOTIDE SEQUENCE [LARGE SCALE GENOMIC DNA]</scope>
    <source>
        <strain evidence="17">USB-603019</strain>
    </source>
</reference>
<evidence type="ECO:0000256" key="13">
    <source>
        <dbReference type="RuleBase" id="RU003750"/>
    </source>
</evidence>
<dbReference type="PATRIC" id="fig|1562462.4.peg.186"/>
<comment type="similarity">
    <text evidence="3 13">Belongs to the CDP-alcohol phosphatidyltransferase class-I family.</text>
</comment>
<feature type="transmembrane region" description="Helical" evidence="15">
    <location>
        <begin position="154"/>
        <end position="179"/>
    </location>
</feature>
<evidence type="ECO:0000313" key="17">
    <source>
        <dbReference type="EMBL" id="VHN99758.1"/>
    </source>
</evidence>
<dbReference type="InterPro" id="IPR048254">
    <property type="entry name" value="CDP_ALCOHOL_P_TRANSF_CS"/>
</dbReference>
<keyword evidence="7 15" id="KW-1133">Transmembrane helix</keyword>
<keyword evidence="19" id="KW-1185">Reference proteome</keyword>
<dbReference type="Pfam" id="PF01066">
    <property type="entry name" value="CDP-OH_P_transf"/>
    <property type="match status" value="1"/>
</dbReference>
<keyword evidence="8" id="KW-0443">Lipid metabolism</keyword>
<dbReference type="InterPro" id="IPR050324">
    <property type="entry name" value="CDP-alcohol_PTase-I"/>
</dbReference>
<keyword evidence="5 13" id="KW-0808">Transferase</keyword>
<evidence type="ECO:0000256" key="15">
    <source>
        <dbReference type="SAM" id="Phobius"/>
    </source>
</evidence>
<comment type="pathway">
    <text evidence="2">Lipid metabolism; phospholipid metabolism.</text>
</comment>
<evidence type="ECO:0000256" key="5">
    <source>
        <dbReference type="ARBA" id="ARBA00022679"/>
    </source>
</evidence>
<dbReference type="PANTHER" id="PTHR14269:SF52">
    <property type="entry name" value="PHOSPHATIDYLGLYCEROPHOSPHATE SYNTHASE-RELATED"/>
    <property type="match status" value="1"/>
</dbReference>
<keyword evidence="6 15" id="KW-0812">Transmembrane</keyword>
<evidence type="ECO:0000313" key="18">
    <source>
        <dbReference type="Proteomes" id="UP000068137"/>
    </source>
</evidence>
<dbReference type="InterPro" id="IPR043130">
    <property type="entry name" value="CDP-OH_PTrfase_TM_dom"/>
</dbReference>
<dbReference type="RefSeq" id="WP_053961411.1">
    <property type="nucleotide sequence ID" value="NZ_CAJPTR010000009.1"/>
</dbReference>
<dbReference type="EC" id="2.7.8.5" evidence="12"/>
<dbReference type="NCBIfam" id="TIGR00560">
    <property type="entry name" value="pgsA"/>
    <property type="match status" value="1"/>
</dbReference>
<dbReference type="OrthoDB" id="9796672at2"/>
<keyword evidence="4" id="KW-0444">Lipid biosynthesis</keyword>
<dbReference type="InterPro" id="IPR004570">
    <property type="entry name" value="Phosphatidylglycerol_P_synth"/>
</dbReference>
<proteinExistence type="inferred from homology"/>
<evidence type="ECO:0000256" key="14">
    <source>
        <dbReference type="SAM" id="MobiDB-lite"/>
    </source>
</evidence>
<evidence type="ECO:0000256" key="1">
    <source>
        <dbReference type="ARBA" id="ARBA00004141"/>
    </source>
</evidence>
<dbReference type="Proteomes" id="UP000068137">
    <property type="component" value="Chromosome"/>
</dbReference>
<dbReference type="PIRSF" id="PIRSF000847">
    <property type="entry name" value="Phos_ph_gly_syn"/>
    <property type="match status" value="1"/>
</dbReference>
<dbReference type="EMBL" id="CP012390">
    <property type="protein sequence ID" value="ALE18516.1"/>
    <property type="molecule type" value="Genomic_DNA"/>
</dbReference>
<feature type="transmembrane region" description="Helical" evidence="15">
    <location>
        <begin position="12"/>
        <end position="34"/>
    </location>
</feature>